<evidence type="ECO:0000256" key="5">
    <source>
        <dbReference type="ARBA" id="ARBA00022692"/>
    </source>
</evidence>
<dbReference type="Pfam" id="PF04290">
    <property type="entry name" value="DctQ"/>
    <property type="match status" value="1"/>
</dbReference>
<comment type="similarity">
    <text evidence="8">Belongs to the TRAP transporter small permease family.</text>
</comment>
<reference evidence="11 12" key="1">
    <citation type="journal article" date="2018" name="Nat. Biotechnol.">
        <title>A standardized bacterial taxonomy based on genome phylogeny substantially revises the tree of life.</title>
        <authorList>
            <person name="Parks D.H."/>
            <person name="Chuvochina M."/>
            <person name="Waite D.W."/>
            <person name="Rinke C."/>
            <person name="Skarshewski A."/>
            <person name="Chaumeil P.A."/>
            <person name="Hugenholtz P."/>
        </authorList>
    </citation>
    <scope>NUCLEOTIDE SEQUENCE [LARGE SCALE GENOMIC DNA]</scope>
    <source>
        <strain evidence="11">UBA12544</strain>
    </source>
</reference>
<evidence type="ECO:0000256" key="7">
    <source>
        <dbReference type="ARBA" id="ARBA00023136"/>
    </source>
</evidence>
<name>A0A357VPB5_9THEO</name>
<keyword evidence="6 9" id="KW-1133">Transmembrane helix</keyword>
<dbReference type="Proteomes" id="UP000264445">
    <property type="component" value="Unassembled WGS sequence"/>
</dbReference>
<evidence type="ECO:0000256" key="8">
    <source>
        <dbReference type="ARBA" id="ARBA00038436"/>
    </source>
</evidence>
<keyword evidence="4" id="KW-0997">Cell inner membrane</keyword>
<evidence type="ECO:0000259" key="10">
    <source>
        <dbReference type="Pfam" id="PF04290"/>
    </source>
</evidence>
<sequence length="166" mass="19128">ITIILYEGVNEMFRKRLHDLVKIMGNTLLILLVFCVLMQVIFRYVLKISVPWTEELARVITIWLTIIGLAVIESENTQITTTYFVSKMKGSYQKIWKTVIALLTIIFLCTFFVGSLKMLPKASNIMLGSMPFLKTSIIYIPPIIAVPLAIIFIIYQLKDFKEFTEI</sequence>
<feature type="transmembrane region" description="Helical" evidence="9">
    <location>
        <begin position="23"/>
        <end position="44"/>
    </location>
</feature>
<dbReference type="InterPro" id="IPR007387">
    <property type="entry name" value="TRAP_DctQ"/>
</dbReference>
<evidence type="ECO:0000256" key="2">
    <source>
        <dbReference type="ARBA" id="ARBA00022448"/>
    </source>
</evidence>
<feature type="transmembrane region" description="Helical" evidence="9">
    <location>
        <begin position="136"/>
        <end position="155"/>
    </location>
</feature>
<accession>A0A357VPB5</accession>
<comment type="caution">
    <text evidence="11">The sequence shown here is derived from an EMBL/GenBank/DDBJ whole genome shotgun (WGS) entry which is preliminary data.</text>
</comment>
<feature type="non-terminal residue" evidence="11">
    <location>
        <position position="1"/>
    </location>
</feature>
<keyword evidence="3" id="KW-1003">Cell membrane</keyword>
<gene>
    <name evidence="11" type="ORF">DEA61_08030</name>
</gene>
<organism evidence="11 12">
    <name type="scientific">Caldanaerobacter subterraneus</name>
    <dbReference type="NCBI Taxonomy" id="911092"/>
    <lineage>
        <taxon>Bacteria</taxon>
        <taxon>Bacillati</taxon>
        <taxon>Bacillota</taxon>
        <taxon>Clostridia</taxon>
        <taxon>Thermoanaerobacterales</taxon>
        <taxon>Thermoanaerobacteraceae</taxon>
        <taxon>Caldanaerobacter</taxon>
    </lineage>
</organism>
<dbReference type="PANTHER" id="PTHR35011:SF2">
    <property type="entry name" value="2,3-DIKETO-L-GULONATE TRAP TRANSPORTER SMALL PERMEASE PROTEIN YIAM"/>
    <property type="match status" value="1"/>
</dbReference>
<keyword evidence="7 9" id="KW-0472">Membrane</keyword>
<evidence type="ECO:0000256" key="4">
    <source>
        <dbReference type="ARBA" id="ARBA00022519"/>
    </source>
</evidence>
<evidence type="ECO:0000313" key="11">
    <source>
        <dbReference type="EMBL" id="HBT49757.1"/>
    </source>
</evidence>
<feature type="domain" description="Tripartite ATP-independent periplasmic transporters DctQ component" evidence="10">
    <location>
        <begin position="32"/>
        <end position="157"/>
    </location>
</feature>
<dbReference type="InterPro" id="IPR055348">
    <property type="entry name" value="DctQ"/>
</dbReference>
<comment type="subcellular location">
    <subcellularLocation>
        <location evidence="1">Cell inner membrane</location>
        <topology evidence="1">Multi-pass membrane protein</topology>
    </subcellularLocation>
</comment>
<feature type="transmembrane region" description="Helical" evidence="9">
    <location>
        <begin position="56"/>
        <end position="74"/>
    </location>
</feature>
<dbReference type="GO" id="GO:0015740">
    <property type="term" value="P:C4-dicarboxylate transport"/>
    <property type="evidence" value="ECO:0007669"/>
    <property type="project" value="TreeGrafter"/>
</dbReference>
<dbReference type="AlphaFoldDB" id="A0A357VPB5"/>
<evidence type="ECO:0000256" key="3">
    <source>
        <dbReference type="ARBA" id="ARBA00022475"/>
    </source>
</evidence>
<dbReference type="RefSeq" id="WP_278429250.1">
    <property type="nucleotide sequence ID" value="NZ_DOLB01000117.1"/>
</dbReference>
<dbReference type="EMBL" id="DOLB01000117">
    <property type="protein sequence ID" value="HBT49757.1"/>
    <property type="molecule type" value="Genomic_DNA"/>
</dbReference>
<evidence type="ECO:0000256" key="1">
    <source>
        <dbReference type="ARBA" id="ARBA00004429"/>
    </source>
</evidence>
<dbReference type="GO" id="GO:0005886">
    <property type="term" value="C:plasma membrane"/>
    <property type="evidence" value="ECO:0007669"/>
    <property type="project" value="UniProtKB-SubCell"/>
</dbReference>
<dbReference type="GO" id="GO:0022857">
    <property type="term" value="F:transmembrane transporter activity"/>
    <property type="evidence" value="ECO:0007669"/>
    <property type="project" value="TreeGrafter"/>
</dbReference>
<feature type="transmembrane region" description="Helical" evidence="9">
    <location>
        <begin position="95"/>
        <end position="116"/>
    </location>
</feature>
<evidence type="ECO:0000256" key="9">
    <source>
        <dbReference type="SAM" id="Phobius"/>
    </source>
</evidence>
<evidence type="ECO:0000313" key="12">
    <source>
        <dbReference type="Proteomes" id="UP000264445"/>
    </source>
</evidence>
<dbReference type="PANTHER" id="PTHR35011">
    <property type="entry name" value="2,3-DIKETO-L-GULONATE TRAP TRANSPORTER SMALL PERMEASE PROTEIN YIAM"/>
    <property type="match status" value="1"/>
</dbReference>
<evidence type="ECO:0000256" key="6">
    <source>
        <dbReference type="ARBA" id="ARBA00022989"/>
    </source>
</evidence>
<keyword evidence="2" id="KW-0813">Transport</keyword>
<keyword evidence="5 9" id="KW-0812">Transmembrane</keyword>
<proteinExistence type="inferred from homology"/>
<protein>
    <recommendedName>
        <fullName evidence="10">Tripartite ATP-independent periplasmic transporters DctQ component domain-containing protein</fullName>
    </recommendedName>
</protein>